<dbReference type="Pfam" id="PF12867">
    <property type="entry name" value="DinB_2"/>
    <property type="match status" value="1"/>
</dbReference>
<evidence type="ECO:0000313" key="3">
    <source>
        <dbReference type="Proteomes" id="UP000198748"/>
    </source>
</evidence>
<dbReference type="Gene3D" id="1.20.120.450">
    <property type="entry name" value="dinb family like domain"/>
    <property type="match status" value="1"/>
</dbReference>
<gene>
    <name evidence="2" type="ORF">SAMN04487996_10859</name>
</gene>
<dbReference type="InterPro" id="IPR034660">
    <property type="entry name" value="DinB/YfiT-like"/>
</dbReference>
<dbReference type="Proteomes" id="UP000198748">
    <property type="component" value="Unassembled WGS sequence"/>
</dbReference>
<feature type="domain" description="DinB-like" evidence="1">
    <location>
        <begin position="35"/>
        <end position="167"/>
    </location>
</feature>
<name>A0A1G7H797_9BACT</name>
<protein>
    <submittedName>
        <fullName evidence="2">DinB superfamily protein</fullName>
    </submittedName>
</protein>
<dbReference type="AlphaFoldDB" id="A0A1G7H797"/>
<keyword evidence="3" id="KW-1185">Reference proteome</keyword>
<dbReference type="OrthoDB" id="9796039at2"/>
<proteinExistence type="predicted"/>
<dbReference type="InterPro" id="IPR024775">
    <property type="entry name" value="DinB-like"/>
</dbReference>
<dbReference type="SUPFAM" id="SSF109854">
    <property type="entry name" value="DinB/YfiT-like putative metalloenzymes"/>
    <property type="match status" value="1"/>
</dbReference>
<dbReference type="EMBL" id="FNAN01000008">
    <property type="protein sequence ID" value="SDE96276.1"/>
    <property type="molecule type" value="Genomic_DNA"/>
</dbReference>
<evidence type="ECO:0000259" key="1">
    <source>
        <dbReference type="Pfam" id="PF12867"/>
    </source>
</evidence>
<dbReference type="STRING" id="659014.SAMN04487996_10859"/>
<dbReference type="NCBIfam" id="NF009807">
    <property type="entry name" value="PRK13291.1"/>
    <property type="match status" value="1"/>
</dbReference>
<sequence length="178" mass="21084">MNLNELQYPIGEFQSQESYTPSEIKSNIQIISALPSKFINLLGNWDDHRLDTPYRPDGWTVRQLIHHVADSHINAYTRCRLAMTEDNPTIKPYEEQLWAELPDAKTAQVELSLQLIRYVHLRWVLLLNSLDENDLARTYFHPGSQKSYRLDEVIANYAWHSEHHYQHAFRLAQRNNWQ</sequence>
<evidence type="ECO:0000313" key="2">
    <source>
        <dbReference type="EMBL" id="SDE96276.1"/>
    </source>
</evidence>
<dbReference type="RefSeq" id="WP_090150869.1">
    <property type="nucleotide sequence ID" value="NZ_FNAN01000008.1"/>
</dbReference>
<organism evidence="2 3">
    <name type="scientific">Dyadobacter soli</name>
    <dbReference type="NCBI Taxonomy" id="659014"/>
    <lineage>
        <taxon>Bacteria</taxon>
        <taxon>Pseudomonadati</taxon>
        <taxon>Bacteroidota</taxon>
        <taxon>Cytophagia</taxon>
        <taxon>Cytophagales</taxon>
        <taxon>Spirosomataceae</taxon>
        <taxon>Dyadobacter</taxon>
    </lineage>
</organism>
<accession>A0A1G7H797</accession>
<reference evidence="3" key="1">
    <citation type="submission" date="2016-10" db="EMBL/GenBank/DDBJ databases">
        <authorList>
            <person name="Varghese N."/>
            <person name="Submissions S."/>
        </authorList>
    </citation>
    <scope>NUCLEOTIDE SEQUENCE [LARGE SCALE GENOMIC DNA]</scope>
    <source>
        <strain evidence="3">DSM 25329</strain>
    </source>
</reference>